<accession>A0A5N4CGF6</accession>
<feature type="compositionally biased region" description="Basic and acidic residues" evidence="1">
    <location>
        <begin position="29"/>
        <end position="40"/>
    </location>
</feature>
<keyword evidence="2" id="KW-0687">Ribonucleoprotein</keyword>
<evidence type="ECO:0000256" key="1">
    <source>
        <dbReference type="SAM" id="MobiDB-lite"/>
    </source>
</evidence>
<dbReference type="EMBL" id="JWIN03000025">
    <property type="protein sequence ID" value="KAB1257998.1"/>
    <property type="molecule type" value="Genomic_DNA"/>
</dbReference>
<proteinExistence type="predicted"/>
<feature type="region of interest" description="Disordered" evidence="1">
    <location>
        <begin position="20"/>
        <end position="60"/>
    </location>
</feature>
<comment type="caution">
    <text evidence="2">The sequence shown here is derived from an EMBL/GenBank/DDBJ whole genome shotgun (WGS) entry which is preliminary data.</text>
</comment>
<gene>
    <name evidence="2" type="ORF">Cadr_000022698</name>
</gene>
<dbReference type="AlphaFoldDB" id="A0A5N4CGF6"/>
<keyword evidence="3" id="KW-1185">Reference proteome</keyword>
<reference evidence="2 3" key="1">
    <citation type="journal article" date="2019" name="Mol. Ecol. Resour.">
        <title>Improving Illumina assemblies with Hi-C and long reads: an example with the North African dromedary.</title>
        <authorList>
            <person name="Elbers J.P."/>
            <person name="Rogers M.F."/>
            <person name="Perelman P.L."/>
            <person name="Proskuryakova A.A."/>
            <person name="Serdyukova N.A."/>
            <person name="Johnson W.E."/>
            <person name="Horin P."/>
            <person name="Corander J."/>
            <person name="Murphy D."/>
            <person name="Burger P.A."/>
        </authorList>
    </citation>
    <scope>NUCLEOTIDE SEQUENCE [LARGE SCALE GENOMIC DNA]</scope>
    <source>
        <strain evidence="2">Drom800</strain>
        <tissue evidence="2">Blood</tissue>
    </source>
</reference>
<protein>
    <submittedName>
        <fullName evidence="2">60S ribosomal protein L29</fullName>
    </submittedName>
</protein>
<sequence>MNLLRGEPQVPEEYVLCQEAQQEGPEEDAGQHHQGREHTCRGHQGSRKAQGGQAEDLMGSNRRLSRLASIAHPKLRKRACAHITEDLRLCQPEAKDKAQTKAAALAAALALALALALAQAPKGTQLPAKGSRVEAFIC</sequence>
<evidence type="ECO:0000313" key="3">
    <source>
        <dbReference type="Proteomes" id="UP000299084"/>
    </source>
</evidence>
<dbReference type="Proteomes" id="UP000299084">
    <property type="component" value="Unassembled WGS sequence"/>
</dbReference>
<dbReference type="GO" id="GO:0005840">
    <property type="term" value="C:ribosome"/>
    <property type="evidence" value="ECO:0007669"/>
    <property type="project" value="UniProtKB-KW"/>
</dbReference>
<name>A0A5N4CGF6_CAMDR</name>
<organism evidence="2 3">
    <name type="scientific">Camelus dromedarius</name>
    <name type="common">Dromedary</name>
    <name type="synonym">Arabian camel</name>
    <dbReference type="NCBI Taxonomy" id="9838"/>
    <lineage>
        <taxon>Eukaryota</taxon>
        <taxon>Metazoa</taxon>
        <taxon>Chordata</taxon>
        <taxon>Craniata</taxon>
        <taxon>Vertebrata</taxon>
        <taxon>Euteleostomi</taxon>
        <taxon>Mammalia</taxon>
        <taxon>Eutheria</taxon>
        <taxon>Laurasiatheria</taxon>
        <taxon>Artiodactyla</taxon>
        <taxon>Tylopoda</taxon>
        <taxon>Camelidae</taxon>
        <taxon>Camelus</taxon>
    </lineage>
</organism>
<evidence type="ECO:0000313" key="2">
    <source>
        <dbReference type="EMBL" id="KAB1257998.1"/>
    </source>
</evidence>
<keyword evidence="2" id="KW-0689">Ribosomal protein</keyword>